<reference evidence="3" key="1">
    <citation type="submission" date="2021-01" db="EMBL/GenBank/DDBJ databases">
        <title>Whole genome shotgun sequence of Actinoplanes tereljensis NBRC 105297.</title>
        <authorList>
            <person name="Komaki H."/>
            <person name="Tamura T."/>
        </authorList>
    </citation>
    <scope>NUCLEOTIDE SEQUENCE</scope>
    <source>
        <strain evidence="3">NBRC 105297</strain>
    </source>
</reference>
<dbReference type="AlphaFoldDB" id="A0A919NSY8"/>
<gene>
    <name evidence="3" type="ORF">Ate02nite_72800</name>
</gene>
<evidence type="ECO:0000313" key="4">
    <source>
        <dbReference type="Proteomes" id="UP000623608"/>
    </source>
</evidence>
<dbReference type="Proteomes" id="UP000623608">
    <property type="component" value="Unassembled WGS sequence"/>
</dbReference>
<comment type="caution">
    <text evidence="3">The sequence shown here is derived from an EMBL/GenBank/DDBJ whole genome shotgun (WGS) entry which is preliminary data.</text>
</comment>
<keyword evidence="2" id="KW-0812">Transmembrane</keyword>
<feature type="transmembrane region" description="Helical" evidence="2">
    <location>
        <begin position="126"/>
        <end position="150"/>
    </location>
</feature>
<evidence type="ECO:0000256" key="1">
    <source>
        <dbReference type="SAM" id="MobiDB-lite"/>
    </source>
</evidence>
<dbReference type="EMBL" id="BOMY01000046">
    <property type="protein sequence ID" value="GIF24550.1"/>
    <property type="molecule type" value="Genomic_DNA"/>
</dbReference>
<feature type="compositionally biased region" description="Low complexity" evidence="1">
    <location>
        <begin position="73"/>
        <end position="94"/>
    </location>
</feature>
<proteinExistence type="predicted"/>
<name>A0A919NSY8_9ACTN</name>
<accession>A0A919NSY8</accession>
<evidence type="ECO:0000313" key="3">
    <source>
        <dbReference type="EMBL" id="GIF24550.1"/>
    </source>
</evidence>
<sequence length="284" mass="30167">MSDTDREPDHDDAPTSRIPAQRGGNEPAEPVTGAPAGSSDVSEPDDWVGPAGRKRPVRPGPAADTGADDDAAPRGAASSGLGSASSSASAATAPGRGGRGRVWRVWRLGPINGEPMSERKRRQRRWFVAGIAVAAAVVVVALCAGALSVVSTVDDVRDRAADAQETRVLRETDCLDLERRLNQLGPPGATGDPAARATAIRNENIAVRLYLDQLDDQRDEDAWRQLLDARTVFADALDRQAKSRTPAFYVAPRTTDGRAVTDLLMQWSPAPCAGPVRRLAVPEL</sequence>
<dbReference type="RefSeq" id="WP_203812408.1">
    <property type="nucleotide sequence ID" value="NZ_BOMY01000046.1"/>
</dbReference>
<protein>
    <submittedName>
        <fullName evidence="3">Uncharacterized protein</fullName>
    </submittedName>
</protein>
<keyword evidence="2" id="KW-0472">Membrane</keyword>
<feature type="compositionally biased region" description="Basic and acidic residues" evidence="1">
    <location>
        <begin position="1"/>
        <end position="14"/>
    </location>
</feature>
<evidence type="ECO:0000256" key="2">
    <source>
        <dbReference type="SAM" id="Phobius"/>
    </source>
</evidence>
<feature type="region of interest" description="Disordered" evidence="1">
    <location>
        <begin position="1"/>
        <end position="98"/>
    </location>
</feature>
<keyword evidence="2" id="KW-1133">Transmembrane helix</keyword>
<organism evidence="3 4">
    <name type="scientific">Paractinoplanes tereljensis</name>
    <dbReference type="NCBI Taxonomy" id="571912"/>
    <lineage>
        <taxon>Bacteria</taxon>
        <taxon>Bacillati</taxon>
        <taxon>Actinomycetota</taxon>
        <taxon>Actinomycetes</taxon>
        <taxon>Micromonosporales</taxon>
        <taxon>Micromonosporaceae</taxon>
        <taxon>Paractinoplanes</taxon>
    </lineage>
</organism>
<keyword evidence="4" id="KW-1185">Reference proteome</keyword>